<dbReference type="InterPro" id="IPR010982">
    <property type="entry name" value="Lambda_DNA-bd_dom_sf"/>
</dbReference>
<dbReference type="EMBL" id="JALPRX010000062">
    <property type="protein sequence ID" value="MCK8785609.1"/>
    <property type="molecule type" value="Genomic_DNA"/>
</dbReference>
<feature type="domain" description="HTH cro/C1-type" evidence="4">
    <location>
        <begin position="11"/>
        <end position="65"/>
    </location>
</feature>
<dbReference type="Gene3D" id="1.10.260.40">
    <property type="entry name" value="lambda repressor-like DNA-binding domains"/>
    <property type="match status" value="1"/>
</dbReference>
<dbReference type="InterPro" id="IPR001387">
    <property type="entry name" value="Cro/C1-type_HTH"/>
</dbReference>
<keyword evidence="3" id="KW-0804">Transcription</keyword>
<protein>
    <submittedName>
        <fullName evidence="5">Helix-turn-helix transcriptional regulator</fullName>
    </submittedName>
</protein>
<keyword evidence="6" id="KW-1185">Reference proteome</keyword>
<dbReference type="SUPFAM" id="SSF47413">
    <property type="entry name" value="lambda repressor-like DNA-binding domains"/>
    <property type="match status" value="1"/>
</dbReference>
<dbReference type="CDD" id="cd00093">
    <property type="entry name" value="HTH_XRE"/>
    <property type="match status" value="1"/>
</dbReference>
<dbReference type="PANTHER" id="PTHR46797">
    <property type="entry name" value="HTH-TYPE TRANSCRIPTIONAL REGULATOR"/>
    <property type="match status" value="1"/>
</dbReference>
<dbReference type="PANTHER" id="PTHR46797:SF23">
    <property type="entry name" value="HTH-TYPE TRANSCRIPTIONAL REGULATOR SUTR"/>
    <property type="match status" value="1"/>
</dbReference>
<keyword evidence="2" id="KW-0238">DNA-binding</keyword>
<sequence>MDLKEVMAINLRRLRHAKGMTQEELAERAGLSARYIGAIERADVSASVTVLGQVAEALDVEAIELVRAPHRNGDSAISAEPQE</sequence>
<dbReference type="SMART" id="SM00530">
    <property type="entry name" value="HTH_XRE"/>
    <property type="match status" value="1"/>
</dbReference>
<dbReference type="InterPro" id="IPR050807">
    <property type="entry name" value="TransReg_Diox_bact_type"/>
</dbReference>
<organism evidence="5 6">
    <name type="scientific">Roseomonas acroporae</name>
    <dbReference type="NCBI Taxonomy" id="2937791"/>
    <lineage>
        <taxon>Bacteria</taxon>
        <taxon>Pseudomonadati</taxon>
        <taxon>Pseudomonadota</taxon>
        <taxon>Alphaproteobacteria</taxon>
        <taxon>Acetobacterales</taxon>
        <taxon>Roseomonadaceae</taxon>
        <taxon>Roseomonas</taxon>
    </lineage>
</organism>
<evidence type="ECO:0000313" key="5">
    <source>
        <dbReference type="EMBL" id="MCK8785609.1"/>
    </source>
</evidence>
<dbReference type="PROSITE" id="PS50943">
    <property type="entry name" value="HTH_CROC1"/>
    <property type="match status" value="1"/>
</dbReference>
<dbReference type="GO" id="GO:0005829">
    <property type="term" value="C:cytosol"/>
    <property type="evidence" value="ECO:0007669"/>
    <property type="project" value="TreeGrafter"/>
</dbReference>
<dbReference type="Proteomes" id="UP001139516">
    <property type="component" value="Unassembled WGS sequence"/>
</dbReference>
<evidence type="ECO:0000256" key="3">
    <source>
        <dbReference type="ARBA" id="ARBA00023163"/>
    </source>
</evidence>
<dbReference type="GO" id="GO:0003700">
    <property type="term" value="F:DNA-binding transcription factor activity"/>
    <property type="evidence" value="ECO:0007669"/>
    <property type="project" value="TreeGrafter"/>
</dbReference>
<evidence type="ECO:0000256" key="2">
    <source>
        <dbReference type="ARBA" id="ARBA00023125"/>
    </source>
</evidence>
<accession>A0A9X2BX60</accession>
<dbReference type="AlphaFoldDB" id="A0A9X2BX60"/>
<gene>
    <name evidence="5" type="ORF">M0638_14580</name>
</gene>
<dbReference type="GO" id="GO:0003677">
    <property type="term" value="F:DNA binding"/>
    <property type="evidence" value="ECO:0007669"/>
    <property type="project" value="UniProtKB-KW"/>
</dbReference>
<name>A0A9X2BX60_9PROT</name>
<evidence type="ECO:0000256" key="1">
    <source>
        <dbReference type="ARBA" id="ARBA00023015"/>
    </source>
</evidence>
<proteinExistence type="predicted"/>
<evidence type="ECO:0000313" key="6">
    <source>
        <dbReference type="Proteomes" id="UP001139516"/>
    </source>
</evidence>
<comment type="caution">
    <text evidence="5">The sequence shown here is derived from an EMBL/GenBank/DDBJ whole genome shotgun (WGS) entry which is preliminary data.</text>
</comment>
<dbReference type="RefSeq" id="WP_248667725.1">
    <property type="nucleotide sequence ID" value="NZ_JALPRX010000062.1"/>
</dbReference>
<reference evidence="5" key="1">
    <citation type="submission" date="2022-04" db="EMBL/GenBank/DDBJ databases">
        <title>Roseomonas acroporae sp. nov., isolated from coral Acropora digitifera.</title>
        <authorList>
            <person name="Sun H."/>
        </authorList>
    </citation>
    <scope>NUCLEOTIDE SEQUENCE</scope>
    <source>
        <strain evidence="5">NAR14</strain>
    </source>
</reference>
<evidence type="ECO:0000259" key="4">
    <source>
        <dbReference type="PROSITE" id="PS50943"/>
    </source>
</evidence>
<dbReference type="Pfam" id="PF01381">
    <property type="entry name" value="HTH_3"/>
    <property type="match status" value="1"/>
</dbReference>
<keyword evidence="1" id="KW-0805">Transcription regulation</keyword>